<gene>
    <name evidence="2" type="ORF">PG997_013243</name>
</gene>
<evidence type="ECO:0000313" key="2">
    <source>
        <dbReference type="EMBL" id="KAK8066496.1"/>
    </source>
</evidence>
<dbReference type="InterPro" id="IPR014710">
    <property type="entry name" value="RmlC-like_jellyroll"/>
</dbReference>
<dbReference type="InterPro" id="IPR053146">
    <property type="entry name" value="QDO-like"/>
</dbReference>
<dbReference type="RefSeq" id="XP_066663249.1">
    <property type="nucleotide sequence ID" value="XM_066817557.1"/>
</dbReference>
<organism evidence="2 3">
    <name type="scientific">Apiospora hydei</name>
    <dbReference type="NCBI Taxonomy" id="1337664"/>
    <lineage>
        <taxon>Eukaryota</taxon>
        <taxon>Fungi</taxon>
        <taxon>Dikarya</taxon>
        <taxon>Ascomycota</taxon>
        <taxon>Pezizomycotina</taxon>
        <taxon>Sordariomycetes</taxon>
        <taxon>Xylariomycetidae</taxon>
        <taxon>Amphisphaeriales</taxon>
        <taxon>Apiosporaceae</taxon>
        <taxon>Apiospora</taxon>
    </lineage>
</organism>
<dbReference type="PANTHER" id="PTHR36440:SF1">
    <property type="entry name" value="PUTATIVE (AFU_ORTHOLOGUE AFUA_8G07350)-RELATED"/>
    <property type="match status" value="1"/>
</dbReference>
<dbReference type="InterPro" id="IPR013096">
    <property type="entry name" value="Cupin_2"/>
</dbReference>
<reference evidence="2 3" key="1">
    <citation type="submission" date="2023-01" db="EMBL/GenBank/DDBJ databases">
        <title>Analysis of 21 Apiospora genomes using comparative genomics revels a genus with tremendous synthesis potential of carbohydrate active enzymes and secondary metabolites.</title>
        <authorList>
            <person name="Sorensen T."/>
        </authorList>
    </citation>
    <scope>NUCLEOTIDE SEQUENCE [LARGE SCALE GENOMIC DNA]</scope>
    <source>
        <strain evidence="2 3">CBS 114990</strain>
    </source>
</reference>
<dbReference type="Proteomes" id="UP001433268">
    <property type="component" value="Unassembled WGS sequence"/>
</dbReference>
<dbReference type="EMBL" id="JAQQWN010000009">
    <property type="protein sequence ID" value="KAK8066496.1"/>
    <property type="molecule type" value="Genomic_DNA"/>
</dbReference>
<feature type="domain" description="Cupin type-2" evidence="1">
    <location>
        <begin position="44"/>
        <end position="113"/>
    </location>
</feature>
<accession>A0ABR1V5L7</accession>
<dbReference type="Pfam" id="PF07883">
    <property type="entry name" value="Cupin_2"/>
    <property type="match status" value="1"/>
</dbReference>
<protein>
    <recommendedName>
        <fullName evidence="1">Cupin type-2 domain-containing protein</fullName>
    </recommendedName>
</protein>
<evidence type="ECO:0000313" key="3">
    <source>
        <dbReference type="Proteomes" id="UP001433268"/>
    </source>
</evidence>
<dbReference type="PANTHER" id="PTHR36440">
    <property type="entry name" value="PUTATIVE (AFU_ORTHOLOGUE AFUA_8G07350)-RELATED"/>
    <property type="match status" value="1"/>
</dbReference>
<evidence type="ECO:0000259" key="1">
    <source>
        <dbReference type="Pfam" id="PF07883"/>
    </source>
</evidence>
<proteinExistence type="predicted"/>
<comment type="caution">
    <text evidence="2">The sequence shown here is derived from an EMBL/GenBank/DDBJ whole genome shotgun (WGS) entry which is preliminary data.</text>
</comment>
<name>A0ABR1V5L7_9PEZI</name>
<dbReference type="Gene3D" id="2.60.120.10">
    <property type="entry name" value="Jelly Rolls"/>
    <property type="match status" value="1"/>
</dbReference>
<keyword evidence="3" id="KW-1185">Reference proteome</keyword>
<dbReference type="InterPro" id="IPR011051">
    <property type="entry name" value="RmlC_Cupin_sf"/>
</dbReference>
<dbReference type="SUPFAM" id="SSF51182">
    <property type="entry name" value="RmlC-like cupins"/>
    <property type="match status" value="1"/>
</dbReference>
<dbReference type="GeneID" id="92050617"/>
<sequence>MPLRGPVPVNHCTRSNSERVVVGPTTIYIYEDGSRTDSRIGCMVLELPAGASGPPMHWHRFHDECFFVTKGSVTFVTPDGDVVCGTGEMVTVPPRAVHTFKNASQTEDAEFFMTATPGTSRPTINPFDPTSCREHSFNLESCLLNNKIDFRTMSKVTTEGKKLTPEQTQHIMELFGTFPPDVESEP</sequence>